<name>A0A5B7JYB4_PORTR</name>
<sequence>MESHEAGGVSRAEREEGGAVSALRCCVMVARAAAAPRLGKVAVRKPRIPSLCRECAACRGREHCDSRERTCWRGGRAAPARCRKCWFLPVGRRGGASARFHPHRREWPRQPLS</sequence>
<keyword evidence="3" id="KW-1185">Reference proteome</keyword>
<dbReference type="EMBL" id="VSRR010134241">
    <property type="protein sequence ID" value="MPD03022.1"/>
    <property type="molecule type" value="Genomic_DNA"/>
</dbReference>
<evidence type="ECO:0000256" key="1">
    <source>
        <dbReference type="SAM" id="MobiDB-lite"/>
    </source>
</evidence>
<organism evidence="2 3">
    <name type="scientific">Portunus trituberculatus</name>
    <name type="common">Swimming crab</name>
    <name type="synonym">Neptunus trituberculatus</name>
    <dbReference type="NCBI Taxonomy" id="210409"/>
    <lineage>
        <taxon>Eukaryota</taxon>
        <taxon>Metazoa</taxon>
        <taxon>Ecdysozoa</taxon>
        <taxon>Arthropoda</taxon>
        <taxon>Crustacea</taxon>
        <taxon>Multicrustacea</taxon>
        <taxon>Malacostraca</taxon>
        <taxon>Eumalacostraca</taxon>
        <taxon>Eucarida</taxon>
        <taxon>Decapoda</taxon>
        <taxon>Pleocyemata</taxon>
        <taxon>Brachyura</taxon>
        <taxon>Eubrachyura</taxon>
        <taxon>Portunoidea</taxon>
        <taxon>Portunidae</taxon>
        <taxon>Portuninae</taxon>
        <taxon>Portunus</taxon>
    </lineage>
</organism>
<dbReference type="Proteomes" id="UP000324222">
    <property type="component" value="Unassembled WGS sequence"/>
</dbReference>
<dbReference type="AlphaFoldDB" id="A0A5B7JYB4"/>
<gene>
    <name evidence="2" type="ORF">E2C01_098637</name>
</gene>
<accession>A0A5B7JYB4</accession>
<feature type="region of interest" description="Disordered" evidence="1">
    <location>
        <begin position="93"/>
        <end position="113"/>
    </location>
</feature>
<proteinExistence type="predicted"/>
<protein>
    <submittedName>
        <fullName evidence="2">Uncharacterized protein</fullName>
    </submittedName>
</protein>
<evidence type="ECO:0000313" key="2">
    <source>
        <dbReference type="EMBL" id="MPD03022.1"/>
    </source>
</evidence>
<comment type="caution">
    <text evidence="2">The sequence shown here is derived from an EMBL/GenBank/DDBJ whole genome shotgun (WGS) entry which is preliminary data.</text>
</comment>
<evidence type="ECO:0000313" key="3">
    <source>
        <dbReference type="Proteomes" id="UP000324222"/>
    </source>
</evidence>
<reference evidence="2 3" key="1">
    <citation type="submission" date="2019-05" db="EMBL/GenBank/DDBJ databases">
        <title>Another draft genome of Portunus trituberculatus and its Hox gene families provides insights of decapod evolution.</title>
        <authorList>
            <person name="Jeong J.-H."/>
            <person name="Song I."/>
            <person name="Kim S."/>
            <person name="Choi T."/>
            <person name="Kim D."/>
            <person name="Ryu S."/>
            <person name="Kim W."/>
        </authorList>
    </citation>
    <scope>NUCLEOTIDE SEQUENCE [LARGE SCALE GENOMIC DNA]</scope>
    <source>
        <tissue evidence="2">Muscle</tissue>
    </source>
</reference>